<dbReference type="SUPFAM" id="SSF81321">
    <property type="entry name" value="Family A G protein-coupled receptor-like"/>
    <property type="match status" value="1"/>
</dbReference>
<feature type="transmembrane region" description="Helical" evidence="10">
    <location>
        <begin position="92"/>
        <end position="111"/>
    </location>
</feature>
<dbReference type="InterPro" id="IPR000276">
    <property type="entry name" value="GPCR_Rhodpsn"/>
</dbReference>
<evidence type="ECO:0000256" key="2">
    <source>
        <dbReference type="ARBA" id="ARBA00022692"/>
    </source>
</evidence>
<feature type="transmembrane region" description="Helical" evidence="10">
    <location>
        <begin position="182"/>
        <end position="206"/>
    </location>
</feature>
<proteinExistence type="inferred from homology"/>
<protein>
    <recommendedName>
        <fullName evidence="11">G-protein coupled receptors family 1 profile domain-containing protein</fullName>
    </recommendedName>
</protein>
<gene>
    <name evidence="12" type="ORF">MCOR_9115</name>
</gene>
<feature type="transmembrane region" description="Helical" evidence="10">
    <location>
        <begin position="132"/>
        <end position="151"/>
    </location>
</feature>
<dbReference type="EMBL" id="CACVKT020001654">
    <property type="protein sequence ID" value="CAC5370172.1"/>
    <property type="molecule type" value="Genomic_DNA"/>
</dbReference>
<evidence type="ECO:0000256" key="1">
    <source>
        <dbReference type="ARBA" id="ARBA00004141"/>
    </source>
</evidence>
<keyword evidence="2 8" id="KW-0812">Transmembrane</keyword>
<evidence type="ECO:0000256" key="10">
    <source>
        <dbReference type="SAM" id="Phobius"/>
    </source>
</evidence>
<keyword evidence="5 10" id="KW-0472">Membrane</keyword>
<feature type="transmembrane region" description="Helical" evidence="10">
    <location>
        <begin position="18"/>
        <end position="43"/>
    </location>
</feature>
<comment type="subcellular location">
    <subcellularLocation>
        <location evidence="1">Membrane</location>
        <topology evidence="1">Multi-pass membrane protein</topology>
    </subcellularLocation>
</comment>
<feature type="domain" description="G-protein coupled receptors family 1 profile" evidence="11">
    <location>
        <begin position="35"/>
        <end position="292"/>
    </location>
</feature>
<keyword evidence="4 8" id="KW-0297">G-protein coupled receptor</keyword>
<keyword evidence="13" id="KW-1185">Reference proteome</keyword>
<feature type="transmembrane region" description="Helical" evidence="10">
    <location>
        <begin position="276"/>
        <end position="295"/>
    </location>
</feature>
<dbReference type="PANTHER" id="PTHR24238">
    <property type="entry name" value="G-PROTEIN COUPLED RECEPTOR"/>
    <property type="match status" value="1"/>
</dbReference>
<dbReference type="GO" id="GO:0016020">
    <property type="term" value="C:membrane"/>
    <property type="evidence" value="ECO:0007669"/>
    <property type="project" value="UniProtKB-SubCell"/>
</dbReference>
<dbReference type="InterPro" id="IPR017452">
    <property type="entry name" value="GPCR_Rhodpsn_7TM"/>
</dbReference>
<dbReference type="Gene3D" id="1.20.1070.10">
    <property type="entry name" value="Rhodopsin 7-helix transmembrane proteins"/>
    <property type="match status" value="1"/>
</dbReference>
<dbReference type="PROSITE" id="PS00237">
    <property type="entry name" value="G_PROTEIN_RECEP_F1_1"/>
    <property type="match status" value="1"/>
</dbReference>
<evidence type="ECO:0000256" key="6">
    <source>
        <dbReference type="ARBA" id="ARBA00023170"/>
    </source>
</evidence>
<reference evidence="12 13" key="1">
    <citation type="submission" date="2020-06" db="EMBL/GenBank/DDBJ databases">
        <authorList>
            <person name="Li R."/>
            <person name="Bekaert M."/>
        </authorList>
    </citation>
    <scope>NUCLEOTIDE SEQUENCE [LARGE SCALE GENOMIC DNA]</scope>
    <source>
        <strain evidence="13">wild</strain>
    </source>
</reference>
<evidence type="ECO:0000256" key="7">
    <source>
        <dbReference type="ARBA" id="ARBA00023224"/>
    </source>
</evidence>
<feature type="region of interest" description="Disordered" evidence="9">
    <location>
        <begin position="316"/>
        <end position="342"/>
    </location>
</feature>
<dbReference type="PROSITE" id="PS50262">
    <property type="entry name" value="G_PROTEIN_RECEP_F1_2"/>
    <property type="match status" value="1"/>
</dbReference>
<dbReference type="Pfam" id="PF00001">
    <property type="entry name" value="7tm_1"/>
    <property type="match status" value="1"/>
</dbReference>
<evidence type="ECO:0000313" key="13">
    <source>
        <dbReference type="Proteomes" id="UP000507470"/>
    </source>
</evidence>
<evidence type="ECO:0000256" key="9">
    <source>
        <dbReference type="SAM" id="MobiDB-lite"/>
    </source>
</evidence>
<comment type="similarity">
    <text evidence="8">Belongs to the G-protein coupled receptor 1 family.</text>
</comment>
<accession>A0A6J8ALE4</accession>
<evidence type="ECO:0000313" key="12">
    <source>
        <dbReference type="EMBL" id="CAC5370172.1"/>
    </source>
</evidence>
<evidence type="ECO:0000256" key="4">
    <source>
        <dbReference type="ARBA" id="ARBA00023040"/>
    </source>
</evidence>
<dbReference type="OrthoDB" id="6053754at2759"/>
<evidence type="ECO:0000256" key="5">
    <source>
        <dbReference type="ARBA" id="ARBA00023136"/>
    </source>
</evidence>
<evidence type="ECO:0000259" key="11">
    <source>
        <dbReference type="PROSITE" id="PS50262"/>
    </source>
</evidence>
<dbReference type="AlphaFoldDB" id="A0A6J8ALE4"/>
<dbReference type="PRINTS" id="PR00237">
    <property type="entry name" value="GPCRRHODOPSN"/>
</dbReference>
<feature type="compositionally biased region" description="Basic and acidic residues" evidence="9">
    <location>
        <begin position="316"/>
        <end position="333"/>
    </location>
</feature>
<evidence type="ECO:0000256" key="8">
    <source>
        <dbReference type="RuleBase" id="RU000688"/>
    </source>
</evidence>
<dbReference type="Proteomes" id="UP000507470">
    <property type="component" value="Unassembled WGS sequence"/>
</dbReference>
<dbReference type="PANTHER" id="PTHR24238:SF47">
    <property type="entry name" value="ECDYSTEROIDS_DOPAMINE RECEPTOR-RELATED"/>
    <property type="match status" value="1"/>
</dbReference>
<keyword evidence="6 8" id="KW-0675">Receptor</keyword>
<dbReference type="CDD" id="cd00637">
    <property type="entry name" value="7tm_classA_rhodopsin-like"/>
    <property type="match status" value="1"/>
</dbReference>
<keyword evidence="7 8" id="KW-0807">Transducer</keyword>
<feature type="transmembrane region" description="Helical" evidence="10">
    <location>
        <begin position="50"/>
        <end position="72"/>
    </location>
</feature>
<keyword evidence="3 10" id="KW-1133">Transmembrane helix</keyword>
<feature type="transmembrane region" description="Helical" evidence="10">
    <location>
        <begin position="236"/>
        <end position="256"/>
    </location>
</feature>
<sequence>MNETITLDDITDKHIGRFIAPISFLCLLLIFGIPGNLAVLFIYATKYSKCVFRVLICNLAVVDLIFCTLGIPFNIARIVHYYTFDGRWACKIITAVIVFGFMYSAHLVMLLSVHRFRQICYSMKTQISVRNVHYFIIACLAIGLLLSWPQAVLIDIDELKVQNNITTRICPITAAHPSKYSIAYSTFNVCLFSIYTLILFVLYSLIARKVYLQRQKRHCPHTQTSDSNISDKMTKIAFTISVVFALSYIPLFLLKVAKDWFDERNINEVTFSTLKIAERFYIVNHVANPIIYAIFDKRFRRSIRNIASFKRGAESGSKDKRYNVDHSTDHTATDHTTSTTVV</sequence>
<dbReference type="GO" id="GO:0004930">
    <property type="term" value="F:G protein-coupled receptor activity"/>
    <property type="evidence" value="ECO:0007669"/>
    <property type="project" value="UniProtKB-KW"/>
</dbReference>
<name>A0A6J8ALE4_MYTCO</name>
<evidence type="ECO:0000256" key="3">
    <source>
        <dbReference type="ARBA" id="ARBA00022989"/>
    </source>
</evidence>
<organism evidence="12 13">
    <name type="scientific">Mytilus coruscus</name>
    <name type="common">Sea mussel</name>
    <dbReference type="NCBI Taxonomy" id="42192"/>
    <lineage>
        <taxon>Eukaryota</taxon>
        <taxon>Metazoa</taxon>
        <taxon>Spiralia</taxon>
        <taxon>Lophotrochozoa</taxon>
        <taxon>Mollusca</taxon>
        <taxon>Bivalvia</taxon>
        <taxon>Autobranchia</taxon>
        <taxon>Pteriomorphia</taxon>
        <taxon>Mytilida</taxon>
        <taxon>Mytiloidea</taxon>
        <taxon>Mytilidae</taxon>
        <taxon>Mytilinae</taxon>
        <taxon>Mytilus</taxon>
    </lineage>
</organism>